<gene>
    <name evidence="2" type="primary">LOC107793106</name>
</gene>
<sequence>MSSQSIFYSRDVVFHEYVFPFSINSSNASRPSPSSFVDIPPYSTPPVVSPHSASPLVSPPIPPYSTSSPVSFPPAVSSPISSSPSPPSDVPASLPPSSAAYTSYLPPSIPPLRKSLRVSHPPPHLEDYICSAPVSTTSNMSTTELHLHEPQTINRLLPNLLGRRSC</sequence>
<dbReference type="RefSeq" id="XP_075081384.1">
    <property type="nucleotide sequence ID" value="XM_075225283.1"/>
</dbReference>
<reference evidence="2" key="2">
    <citation type="submission" date="2025-08" db="UniProtKB">
        <authorList>
            <consortium name="RefSeq"/>
        </authorList>
    </citation>
    <scope>IDENTIFICATION</scope>
    <source>
        <tissue evidence="2">Leaf</tissue>
    </source>
</reference>
<evidence type="ECO:0000313" key="2">
    <source>
        <dbReference type="RefSeq" id="XP_075081384.1"/>
    </source>
</evidence>
<reference evidence="1" key="1">
    <citation type="journal article" date="2014" name="Nat. Commun.">
        <title>The tobacco genome sequence and its comparison with those of tomato and potato.</title>
        <authorList>
            <person name="Sierro N."/>
            <person name="Battey J.N."/>
            <person name="Ouadi S."/>
            <person name="Bakaher N."/>
            <person name="Bovet L."/>
            <person name="Willig A."/>
            <person name="Goepfert S."/>
            <person name="Peitsch M.C."/>
            <person name="Ivanov N.V."/>
        </authorList>
    </citation>
    <scope>NUCLEOTIDE SEQUENCE [LARGE SCALE GENOMIC DNA]</scope>
</reference>
<proteinExistence type="predicted"/>
<organism evidence="1 2">
    <name type="scientific">Nicotiana tabacum</name>
    <name type="common">Common tobacco</name>
    <dbReference type="NCBI Taxonomy" id="4097"/>
    <lineage>
        <taxon>Eukaryota</taxon>
        <taxon>Viridiplantae</taxon>
        <taxon>Streptophyta</taxon>
        <taxon>Embryophyta</taxon>
        <taxon>Tracheophyta</taxon>
        <taxon>Spermatophyta</taxon>
        <taxon>Magnoliopsida</taxon>
        <taxon>eudicotyledons</taxon>
        <taxon>Gunneridae</taxon>
        <taxon>Pentapetalae</taxon>
        <taxon>asterids</taxon>
        <taxon>lamiids</taxon>
        <taxon>Solanales</taxon>
        <taxon>Solanaceae</taxon>
        <taxon>Nicotianoideae</taxon>
        <taxon>Nicotianeae</taxon>
        <taxon>Nicotiana</taxon>
    </lineage>
</organism>
<evidence type="ECO:0000313" key="1">
    <source>
        <dbReference type="Proteomes" id="UP000790787"/>
    </source>
</evidence>
<keyword evidence="1" id="KW-1185">Reference proteome</keyword>
<dbReference type="Proteomes" id="UP000790787">
    <property type="component" value="Chromosome 11"/>
</dbReference>
<protein>
    <submittedName>
        <fullName evidence="2">Uncharacterized protein LOC107793106</fullName>
    </submittedName>
</protein>
<name>A0AC58S942_TOBAC</name>
<accession>A0AC58S942</accession>